<proteinExistence type="predicted"/>
<dbReference type="WBParaSite" id="Hba_12751">
    <property type="protein sequence ID" value="Hba_12751"/>
    <property type="gene ID" value="Hba_12751"/>
</dbReference>
<dbReference type="Proteomes" id="UP000095283">
    <property type="component" value="Unplaced"/>
</dbReference>
<keyword evidence="1" id="KW-1185">Reference proteome</keyword>
<accession>A0A1I7X5T3</accession>
<name>A0A1I7X5T3_HETBA</name>
<reference evidence="2" key="1">
    <citation type="submission" date="2016-11" db="UniProtKB">
        <authorList>
            <consortium name="WormBaseParasite"/>
        </authorList>
    </citation>
    <scope>IDENTIFICATION</scope>
</reference>
<evidence type="ECO:0000313" key="2">
    <source>
        <dbReference type="WBParaSite" id="Hba_12751"/>
    </source>
</evidence>
<dbReference type="AlphaFoldDB" id="A0A1I7X5T3"/>
<organism evidence="1 2">
    <name type="scientific">Heterorhabditis bacteriophora</name>
    <name type="common">Entomopathogenic nematode worm</name>
    <dbReference type="NCBI Taxonomy" id="37862"/>
    <lineage>
        <taxon>Eukaryota</taxon>
        <taxon>Metazoa</taxon>
        <taxon>Ecdysozoa</taxon>
        <taxon>Nematoda</taxon>
        <taxon>Chromadorea</taxon>
        <taxon>Rhabditida</taxon>
        <taxon>Rhabditina</taxon>
        <taxon>Rhabditomorpha</taxon>
        <taxon>Strongyloidea</taxon>
        <taxon>Heterorhabditidae</taxon>
        <taxon>Heterorhabditis</taxon>
    </lineage>
</organism>
<sequence length="99" mass="11364">MDVKVIKDNELCQMFLFGKTDNFKTKRKKFSTLCGNNYSRFFNISLYILHIRLFEIGQTGLRNSTLPSLLTRPVFDQLPIFKVSGQLLAREGSQQPSSS</sequence>
<protein>
    <submittedName>
        <fullName evidence="2">Uncharacterized protein</fullName>
    </submittedName>
</protein>
<evidence type="ECO:0000313" key="1">
    <source>
        <dbReference type="Proteomes" id="UP000095283"/>
    </source>
</evidence>